<gene>
    <name evidence="1" type="ORF">ACHELOUS_170</name>
</gene>
<keyword evidence="2" id="KW-1185">Reference proteome</keyword>
<dbReference type="SUPFAM" id="SSF52540">
    <property type="entry name" value="P-loop containing nucleoside triphosphate hydrolases"/>
    <property type="match status" value="1"/>
</dbReference>
<name>A0A4V1EYS8_9CAUD</name>
<dbReference type="Proteomes" id="UP000302168">
    <property type="component" value="Segment"/>
</dbReference>
<evidence type="ECO:0008006" key="3">
    <source>
        <dbReference type="Google" id="ProtNLM"/>
    </source>
</evidence>
<organism evidence="1 2">
    <name type="scientific">Vibrio phage Achelous</name>
    <dbReference type="NCBI Taxonomy" id="2576872"/>
    <lineage>
        <taxon>Viruses</taxon>
        <taxon>Duplodnaviria</taxon>
        <taxon>Heunggongvirae</taxon>
        <taxon>Uroviricota</taxon>
        <taxon>Caudoviricetes</taxon>
        <taxon>Demerecviridae</taxon>
        <taxon>Ermolyevavirinae</taxon>
        <taxon>Thalassavirus</taxon>
        <taxon>Thalassavirus achelous</taxon>
    </lineage>
</organism>
<sequence>MKKLYLIRGVSGSGKTTLAKEMMLAFAASKVSAVNMAADDYFMKDGKYNFDVNKLYQAHTWCKLYVRDMMVEGVERILVHNTFTTEKEMKPYLNLAEKYGYEVTTLVVENRHGNSSVHDVPDETLVRQSKRLRDNLQLI</sequence>
<evidence type="ECO:0000313" key="2">
    <source>
        <dbReference type="Proteomes" id="UP000302168"/>
    </source>
</evidence>
<dbReference type="Pfam" id="PF13671">
    <property type="entry name" value="AAA_33"/>
    <property type="match status" value="1"/>
</dbReference>
<dbReference type="PANTHER" id="PTHR13308">
    <property type="entry name" value="NEDD4-BINDING PROTEIN 2-LIKE 1"/>
    <property type="match status" value="1"/>
</dbReference>
<dbReference type="Gene3D" id="3.40.50.300">
    <property type="entry name" value="P-loop containing nucleotide triphosphate hydrolases"/>
    <property type="match status" value="1"/>
</dbReference>
<dbReference type="InterPro" id="IPR026302">
    <property type="entry name" value="NEDD4-bd_p2"/>
</dbReference>
<dbReference type="PANTHER" id="PTHR13308:SF40">
    <property type="entry name" value="NEDD4-BINDING PROTEIN 2-LIKE 1"/>
    <property type="match status" value="1"/>
</dbReference>
<accession>A0A4V1EYS8</accession>
<dbReference type="EMBL" id="MK796244">
    <property type="protein sequence ID" value="QCQ57745.1"/>
    <property type="molecule type" value="Genomic_DNA"/>
</dbReference>
<dbReference type="InterPro" id="IPR027417">
    <property type="entry name" value="P-loop_NTPase"/>
</dbReference>
<protein>
    <recommendedName>
        <fullName evidence="3">AAA family ATPase</fullName>
    </recommendedName>
</protein>
<evidence type="ECO:0000313" key="1">
    <source>
        <dbReference type="EMBL" id="QCQ57745.1"/>
    </source>
</evidence>
<proteinExistence type="predicted"/>
<reference evidence="1 2" key="1">
    <citation type="submission" date="2019-04" db="EMBL/GenBank/DDBJ databases">
        <authorList>
            <person name="Gallagher L."/>
            <person name="Broussard G."/>
        </authorList>
    </citation>
    <scope>NUCLEOTIDE SEQUENCE [LARGE SCALE GENOMIC DNA]</scope>
</reference>